<sequence length="112" mass="12884">MDIVVYGIARCDACCKARRTLERQGLAFRFHDFRADGLDRPLLERMEIALGWDNLLNRRSTTWRELPEPDRAPLNRVRALELMLEYPTLIKRPVIESAGAFFPGLAAYLPVP</sequence>
<dbReference type="KEGG" id="metu:GNH96_07575"/>
<proteinExistence type="inferred from homology"/>
<dbReference type="InterPro" id="IPR006660">
    <property type="entry name" value="Arsenate_reductase-like"/>
</dbReference>
<reference evidence="4" key="1">
    <citation type="submission" date="2019-12" db="EMBL/GenBank/DDBJ databases">
        <authorList>
            <person name="Awala S.I."/>
            <person name="Rhee S.K."/>
        </authorList>
    </citation>
    <scope>NUCLEOTIDE SEQUENCE [LARGE SCALE GENOMIC DNA]</scope>
    <source>
        <strain evidence="4">IM1</strain>
    </source>
</reference>
<dbReference type="CDD" id="cd03035">
    <property type="entry name" value="ArsC_Yffb"/>
    <property type="match status" value="1"/>
</dbReference>
<comment type="similarity">
    <text evidence="1 2">Belongs to the ArsC family.</text>
</comment>
<dbReference type="Proteomes" id="UP000503004">
    <property type="component" value="Chromosome"/>
</dbReference>
<dbReference type="PANTHER" id="PTHR30041">
    <property type="entry name" value="ARSENATE REDUCTASE"/>
    <property type="match status" value="1"/>
</dbReference>
<dbReference type="AlphaFoldDB" id="A0A858Q7T7"/>
<evidence type="ECO:0000313" key="4">
    <source>
        <dbReference type="Proteomes" id="UP000503004"/>
    </source>
</evidence>
<dbReference type="SUPFAM" id="SSF52833">
    <property type="entry name" value="Thioredoxin-like"/>
    <property type="match status" value="1"/>
</dbReference>
<evidence type="ECO:0000256" key="1">
    <source>
        <dbReference type="ARBA" id="ARBA00007198"/>
    </source>
</evidence>
<dbReference type="PROSITE" id="PS51353">
    <property type="entry name" value="ARSC"/>
    <property type="match status" value="1"/>
</dbReference>
<evidence type="ECO:0000313" key="3">
    <source>
        <dbReference type="EMBL" id="QJD29844.1"/>
    </source>
</evidence>
<name>A0A858Q7T7_9GAMM</name>
<evidence type="ECO:0000256" key="2">
    <source>
        <dbReference type="PROSITE-ProRule" id="PRU01282"/>
    </source>
</evidence>
<gene>
    <name evidence="3" type="ORF">GNH96_07575</name>
</gene>
<dbReference type="RefSeq" id="WP_169603125.1">
    <property type="nucleotide sequence ID" value="NZ_CP046565.1"/>
</dbReference>
<dbReference type="EMBL" id="CP046565">
    <property type="protein sequence ID" value="QJD29844.1"/>
    <property type="molecule type" value="Genomic_DNA"/>
</dbReference>
<dbReference type="Gene3D" id="3.40.30.10">
    <property type="entry name" value="Glutaredoxin"/>
    <property type="match status" value="1"/>
</dbReference>
<accession>A0A858Q7T7</accession>
<organism evidence="3 4">
    <name type="scientific">Methylococcus geothermalis</name>
    <dbReference type="NCBI Taxonomy" id="2681310"/>
    <lineage>
        <taxon>Bacteria</taxon>
        <taxon>Pseudomonadati</taxon>
        <taxon>Pseudomonadota</taxon>
        <taxon>Gammaproteobacteria</taxon>
        <taxon>Methylococcales</taxon>
        <taxon>Methylococcaceae</taxon>
        <taxon>Methylococcus</taxon>
    </lineage>
</organism>
<dbReference type="InterPro" id="IPR036249">
    <property type="entry name" value="Thioredoxin-like_sf"/>
</dbReference>
<dbReference type="PANTHER" id="PTHR30041:SF8">
    <property type="entry name" value="PROTEIN YFFB"/>
    <property type="match status" value="1"/>
</dbReference>
<keyword evidence="4" id="KW-1185">Reference proteome</keyword>
<protein>
    <submittedName>
        <fullName evidence="3">Arsenate reductase</fullName>
    </submittedName>
</protein>
<dbReference type="Pfam" id="PF03960">
    <property type="entry name" value="ArsC"/>
    <property type="match status" value="1"/>
</dbReference>